<dbReference type="EMBL" id="AWVF01000215">
    <property type="protein sequence ID" value="ERJ95120.1"/>
    <property type="molecule type" value="Genomic_DNA"/>
</dbReference>
<dbReference type="Proteomes" id="UP000016662">
    <property type="component" value="Unassembled WGS sequence"/>
</dbReference>
<gene>
    <name evidence="1" type="ORF">RUMCAL_01697</name>
</gene>
<comment type="caution">
    <text evidence="1">The sequence shown here is derived from an EMBL/GenBank/DDBJ whole genome shotgun (WGS) entry which is preliminary data.</text>
</comment>
<dbReference type="STRING" id="411473.RUMCAL_01697"/>
<organism evidence="1 2">
    <name type="scientific">Ruminococcus callidus ATCC 27760</name>
    <dbReference type="NCBI Taxonomy" id="411473"/>
    <lineage>
        <taxon>Bacteria</taxon>
        <taxon>Bacillati</taxon>
        <taxon>Bacillota</taxon>
        <taxon>Clostridia</taxon>
        <taxon>Eubacteriales</taxon>
        <taxon>Oscillospiraceae</taxon>
        <taxon>Ruminococcus</taxon>
    </lineage>
</organism>
<sequence>MNIFEKPINKEYVREYLYDLKDDFDGEEWNEDFEELPDVFYQNDTVRISHLSEKNVVECVFLQDDVNVYFAFINIDVSENGLQNALTAISRSDADCAEKFDRICELIFHKKFDRSLEKIDEYGLSLRCSVYSEIAEKDNANAQYERLGNEFAVDVGFHFNNAKVNLCFFSEEIAAIRENHKIAELANRITSYDKKLRDCLNNLYHYL</sequence>
<accession>U2KST1</accession>
<dbReference type="AlphaFoldDB" id="U2KST1"/>
<evidence type="ECO:0000313" key="2">
    <source>
        <dbReference type="Proteomes" id="UP000016662"/>
    </source>
</evidence>
<proteinExistence type="predicted"/>
<reference evidence="1 2" key="1">
    <citation type="submission" date="2013-07" db="EMBL/GenBank/DDBJ databases">
        <authorList>
            <person name="Weinstock G."/>
            <person name="Sodergren E."/>
            <person name="Wylie T."/>
            <person name="Fulton L."/>
            <person name="Fulton R."/>
            <person name="Fronick C."/>
            <person name="O'Laughlin M."/>
            <person name="Godfrey J."/>
            <person name="Miner T."/>
            <person name="Herter B."/>
            <person name="Appelbaum E."/>
            <person name="Cordes M."/>
            <person name="Lek S."/>
            <person name="Wollam A."/>
            <person name="Pepin K.H."/>
            <person name="Palsikar V.B."/>
            <person name="Mitreva M."/>
            <person name="Wilson R.K."/>
        </authorList>
    </citation>
    <scope>NUCLEOTIDE SEQUENCE [LARGE SCALE GENOMIC DNA]</scope>
    <source>
        <strain evidence="1 2">ATCC 27760</strain>
    </source>
</reference>
<dbReference type="PATRIC" id="fig|411473.3.peg.1386"/>
<dbReference type="HOGENOM" id="CLU_1325541_0_0_9"/>
<keyword evidence="2" id="KW-1185">Reference proteome</keyword>
<dbReference type="RefSeq" id="WP_021683166.1">
    <property type="nucleotide sequence ID" value="NZ_KI260466.1"/>
</dbReference>
<protein>
    <submittedName>
        <fullName evidence="1">Uncharacterized protein</fullName>
    </submittedName>
</protein>
<evidence type="ECO:0000313" key="1">
    <source>
        <dbReference type="EMBL" id="ERJ95120.1"/>
    </source>
</evidence>
<name>U2KST1_9FIRM</name>